<evidence type="ECO:0000256" key="1">
    <source>
        <dbReference type="ARBA" id="ARBA00022670"/>
    </source>
</evidence>
<dbReference type="SUPFAM" id="SSF53474">
    <property type="entry name" value="alpha/beta-Hydrolases"/>
    <property type="match status" value="1"/>
</dbReference>
<evidence type="ECO:0000313" key="7">
    <source>
        <dbReference type="EMBL" id="RIJ37760.1"/>
    </source>
</evidence>
<evidence type="ECO:0000313" key="8">
    <source>
        <dbReference type="Proteomes" id="UP000266005"/>
    </source>
</evidence>
<protein>
    <submittedName>
        <fullName evidence="7">S9 family peptidase</fullName>
    </submittedName>
</protein>
<proteinExistence type="predicted"/>
<dbReference type="Proteomes" id="UP000266005">
    <property type="component" value="Unassembled WGS sequence"/>
</dbReference>
<dbReference type="SUPFAM" id="SSF82171">
    <property type="entry name" value="DPP6 N-terminal domain-like"/>
    <property type="match status" value="1"/>
</dbReference>
<name>A0A399S0Y9_9BACT</name>
<feature type="signal peptide" evidence="4">
    <location>
        <begin position="1"/>
        <end position="23"/>
    </location>
</feature>
<dbReference type="InterPro" id="IPR050278">
    <property type="entry name" value="Serine_Prot_S9B/DPPIV"/>
</dbReference>
<dbReference type="Gene3D" id="3.40.50.1820">
    <property type="entry name" value="alpha/beta hydrolase"/>
    <property type="match status" value="1"/>
</dbReference>
<feature type="chain" id="PRO_5017270070" evidence="4">
    <location>
        <begin position="24"/>
        <end position="745"/>
    </location>
</feature>
<dbReference type="GO" id="GO:0008239">
    <property type="term" value="F:dipeptidyl-peptidase activity"/>
    <property type="evidence" value="ECO:0007669"/>
    <property type="project" value="TreeGrafter"/>
</dbReference>
<dbReference type="Gene3D" id="2.140.10.30">
    <property type="entry name" value="Dipeptidylpeptidase IV, N-terminal domain"/>
    <property type="match status" value="1"/>
</dbReference>
<reference evidence="8" key="1">
    <citation type="submission" date="2018-08" db="EMBL/GenBank/DDBJ databases">
        <title>Mucilaginibacter sp. MYSH2.</title>
        <authorList>
            <person name="Seo T."/>
        </authorList>
    </citation>
    <scope>NUCLEOTIDE SEQUENCE [LARGE SCALE GENOMIC DNA]</scope>
    <source>
        <strain evidence="8">KIRAN</strain>
    </source>
</reference>
<feature type="domain" description="Peptidase S9 prolyl oligopeptidase catalytic" evidence="5">
    <location>
        <begin position="541"/>
        <end position="735"/>
    </location>
</feature>
<dbReference type="OrthoDB" id="9812921at2"/>
<dbReference type="PROSITE" id="PS00708">
    <property type="entry name" value="PRO_ENDOPEP_SER"/>
    <property type="match status" value="1"/>
</dbReference>
<keyword evidence="1" id="KW-0645">Protease</keyword>
<dbReference type="InterPro" id="IPR002471">
    <property type="entry name" value="Pept_S9_AS"/>
</dbReference>
<accession>A0A399S0Y9</accession>
<dbReference type="PANTHER" id="PTHR11731:SF193">
    <property type="entry name" value="DIPEPTIDYL PEPTIDASE 9"/>
    <property type="match status" value="1"/>
</dbReference>
<dbReference type="AlphaFoldDB" id="A0A399S0Y9"/>
<dbReference type="GO" id="GO:0004252">
    <property type="term" value="F:serine-type endopeptidase activity"/>
    <property type="evidence" value="ECO:0007669"/>
    <property type="project" value="InterPro"/>
</dbReference>
<comment type="caution">
    <text evidence="7">The sequence shown here is derived from an EMBL/GenBank/DDBJ whole genome shotgun (WGS) entry which is preliminary data.</text>
</comment>
<evidence type="ECO:0000256" key="3">
    <source>
        <dbReference type="ARBA" id="ARBA00023180"/>
    </source>
</evidence>
<sequence>MHIRLRSNLLAAMLLCFAFVAQAQQKKDITLEDIYKKGTFRSQSVYGVNWMNDGRYYSSQVPDATNKVYDIVKYDVTTGKPVATIIEGENLVPTGSNQPIQYDDYTFSSDEQKVLFSTDTEQIYRRSSKAEFYIYDIASKKLTKLSDGGKQLYASFSPDAKRVAFARGNNMFVTDLSSMQETQITTDGKFNAIINGYADWVYEEEFSFAKGFHWSPDGKKIAFYTFDEANVPEFNMQMWGELYPQDNKFKYPKAGEANSTVKVSVYDVNSGKTVKMDTGNEADIYIPRIKWTNDANLLSIQKMNRLQNTLEILHANATTGKTSVVLKETDKAYIDITDDLTYLKDGKYFIHSSEVKGYNHLYLYSMNGKLVRQITDGNWEVSEYVGYDEKNDRLYYMSTEVSPLERHLYSISSKGKKKQRLTDKEGTHHVNMSNDFTYYLDYYSAANQVPTVSLHTAKDGKLIKMLEDNQKLQNTLAQYDLAKQEFFTMSTSEGNKLNGWMIKPTDFDPNKKYPVLMFVYGGPGSQTVTNSWGGSNYLWYQVLADKGLIVVSVDNRGTGARGADFKKVTYANLGKYEIEDQIEAAKWLGNQSYVDKNRIGIWGHSFGGYMTLLGLTKGEGVFRAGISVAPVTNWRFYDTIYTERYLKTPQENAAGYDDNSPLFFADKLKGELLLIHGTGDDNVHFQNAVAMQDALIDANKQFESFYYPNRNHGIYGGNTYMHRFTMMTDFLERNLINPKGESVNQ</sequence>
<keyword evidence="4" id="KW-0732">Signal</keyword>
<dbReference type="FunFam" id="3.40.50.1820:FF:000003">
    <property type="entry name" value="Dipeptidyl peptidase 4"/>
    <property type="match status" value="1"/>
</dbReference>
<feature type="domain" description="Dipeptidylpeptidase IV N-terminal" evidence="6">
    <location>
        <begin position="108"/>
        <end position="447"/>
    </location>
</feature>
<evidence type="ECO:0000259" key="6">
    <source>
        <dbReference type="Pfam" id="PF00930"/>
    </source>
</evidence>
<evidence type="ECO:0000256" key="2">
    <source>
        <dbReference type="ARBA" id="ARBA00022801"/>
    </source>
</evidence>
<dbReference type="InterPro" id="IPR029058">
    <property type="entry name" value="AB_hydrolase_fold"/>
</dbReference>
<keyword evidence="3" id="KW-0325">Glycoprotein</keyword>
<evidence type="ECO:0000259" key="5">
    <source>
        <dbReference type="Pfam" id="PF00326"/>
    </source>
</evidence>
<keyword evidence="2" id="KW-0378">Hydrolase</keyword>
<gene>
    <name evidence="7" type="ORF">D1627_11740</name>
</gene>
<dbReference type="GO" id="GO:0006508">
    <property type="term" value="P:proteolysis"/>
    <property type="evidence" value="ECO:0007669"/>
    <property type="project" value="UniProtKB-KW"/>
</dbReference>
<dbReference type="InterPro" id="IPR001375">
    <property type="entry name" value="Peptidase_S9_cat"/>
</dbReference>
<keyword evidence="8" id="KW-1185">Reference proteome</keyword>
<organism evidence="7 8">
    <name type="scientific">Pontibacter oryzae</name>
    <dbReference type="NCBI Taxonomy" id="2304593"/>
    <lineage>
        <taxon>Bacteria</taxon>
        <taxon>Pseudomonadati</taxon>
        <taxon>Bacteroidota</taxon>
        <taxon>Cytophagia</taxon>
        <taxon>Cytophagales</taxon>
        <taxon>Hymenobacteraceae</taxon>
        <taxon>Pontibacter</taxon>
    </lineage>
</organism>
<dbReference type="PANTHER" id="PTHR11731">
    <property type="entry name" value="PROTEASE FAMILY S9B,C DIPEPTIDYL-PEPTIDASE IV-RELATED"/>
    <property type="match status" value="1"/>
</dbReference>
<dbReference type="Pfam" id="PF00930">
    <property type="entry name" value="DPPIV_N"/>
    <property type="match status" value="1"/>
</dbReference>
<dbReference type="EMBL" id="QWGE01000003">
    <property type="protein sequence ID" value="RIJ37760.1"/>
    <property type="molecule type" value="Genomic_DNA"/>
</dbReference>
<evidence type="ECO:0000256" key="4">
    <source>
        <dbReference type="SAM" id="SignalP"/>
    </source>
</evidence>
<dbReference type="Pfam" id="PF00326">
    <property type="entry name" value="Peptidase_S9"/>
    <property type="match status" value="1"/>
</dbReference>
<dbReference type="RefSeq" id="WP_119432417.1">
    <property type="nucleotide sequence ID" value="NZ_QWGE01000003.1"/>
</dbReference>
<dbReference type="InterPro" id="IPR002469">
    <property type="entry name" value="Peptidase_S9B_N"/>
</dbReference>